<evidence type="ECO:0000256" key="9">
    <source>
        <dbReference type="ARBA" id="ARBA00023065"/>
    </source>
</evidence>
<reference evidence="13" key="1">
    <citation type="submission" date="2020-07" db="EMBL/GenBank/DDBJ databases">
        <title>The High-quality genome of the commercially important snow crab, Chionoecetes opilio.</title>
        <authorList>
            <person name="Jeong J.-H."/>
            <person name="Ryu S."/>
        </authorList>
    </citation>
    <scope>NUCLEOTIDE SEQUENCE</scope>
    <source>
        <strain evidence="13">MADBK_172401_WGS</strain>
        <tissue evidence="13">Digestive gland</tissue>
    </source>
</reference>
<dbReference type="EMBL" id="JACEEZ010026084">
    <property type="protein sequence ID" value="KAG0694869.1"/>
    <property type="molecule type" value="Genomic_DNA"/>
</dbReference>
<evidence type="ECO:0000256" key="4">
    <source>
        <dbReference type="ARBA" id="ARBA00022475"/>
    </source>
</evidence>
<evidence type="ECO:0000256" key="12">
    <source>
        <dbReference type="RuleBase" id="RU010713"/>
    </source>
</evidence>
<dbReference type="GO" id="GO:0005886">
    <property type="term" value="C:plasma membrane"/>
    <property type="evidence" value="ECO:0007669"/>
    <property type="project" value="UniProtKB-SubCell"/>
</dbReference>
<comment type="caution">
    <text evidence="13">The sequence shown here is derived from an EMBL/GenBank/DDBJ whole genome shotgun (WGS) entry which is preliminary data.</text>
</comment>
<keyword evidence="9 12" id="KW-0406">Ion transport</keyword>
<keyword evidence="6" id="KW-0303">Gap junction</keyword>
<proteinExistence type="inferred from homology"/>
<organism evidence="13 14">
    <name type="scientific">Chionoecetes opilio</name>
    <name type="common">Atlantic snow crab</name>
    <name type="synonym">Cancer opilio</name>
    <dbReference type="NCBI Taxonomy" id="41210"/>
    <lineage>
        <taxon>Eukaryota</taxon>
        <taxon>Metazoa</taxon>
        <taxon>Ecdysozoa</taxon>
        <taxon>Arthropoda</taxon>
        <taxon>Crustacea</taxon>
        <taxon>Multicrustacea</taxon>
        <taxon>Malacostraca</taxon>
        <taxon>Eumalacostraca</taxon>
        <taxon>Eucarida</taxon>
        <taxon>Decapoda</taxon>
        <taxon>Pleocyemata</taxon>
        <taxon>Brachyura</taxon>
        <taxon>Eubrachyura</taxon>
        <taxon>Majoidea</taxon>
        <taxon>Majidae</taxon>
        <taxon>Chionoecetes</taxon>
    </lineage>
</organism>
<dbReference type="OrthoDB" id="5867527at2759"/>
<evidence type="ECO:0000256" key="2">
    <source>
        <dbReference type="ARBA" id="ARBA00004651"/>
    </source>
</evidence>
<dbReference type="GO" id="GO:0007602">
    <property type="term" value="P:phototransduction"/>
    <property type="evidence" value="ECO:0007669"/>
    <property type="project" value="TreeGrafter"/>
</dbReference>
<keyword evidence="7" id="KW-0965">Cell junction</keyword>
<evidence type="ECO:0000256" key="10">
    <source>
        <dbReference type="ARBA" id="ARBA00023136"/>
    </source>
</evidence>
<comment type="function">
    <text evidence="12">Structural component of the gap junctions.</text>
</comment>
<comment type="similarity">
    <text evidence="12">Belongs to the pannexin family.</text>
</comment>
<feature type="transmembrane region" description="Helical" evidence="12">
    <location>
        <begin position="29"/>
        <end position="51"/>
    </location>
</feature>
<accession>A0A8J8WBY7</accession>
<keyword evidence="10 12" id="KW-0472">Membrane</keyword>
<evidence type="ECO:0000256" key="1">
    <source>
        <dbReference type="ARBA" id="ARBA00004610"/>
    </source>
</evidence>
<dbReference type="PANTHER" id="PTHR11893:SF37">
    <property type="entry name" value="INNEXIN INX3"/>
    <property type="match status" value="1"/>
</dbReference>
<keyword evidence="4" id="KW-1003">Cell membrane</keyword>
<dbReference type="Pfam" id="PF00876">
    <property type="entry name" value="Innexin"/>
    <property type="match status" value="1"/>
</dbReference>
<feature type="transmembrane region" description="Helical" evidence="12">
    <location>
        <begin position="281"/>
        <end position="308"/>
    </location>
</feature>
<dbReference type="PROSITE" id="PS51013">
    <property type="entry name" value="PANNEXIN"/>
    <property type="match status" value="1"/>
</dbReference>
<dbReference type="AlphaFoldDB" id="A0A8J8WBY7"/>
<dbReference type="GO" id="GO:0005243">
    <property type="term" value="F:gap junction channel activity"/>
    <property type="evidence" value="ECO:0007669"/>
    <property type="project" value="TreeGrafter"/>
</dbReference>
<sequence>MVLVELLSSLSGLVKVKGRADIDSAVFKLHYRLTSTLLFCFCLLVSANSLIGDPIKETTPCEAKVVNTYCWITHFTLDQYLNRSTHNGPDMGVVQGTGVVHPGIGPHTTNDDKVYHAYYQWVPFVLFLQGLMFYSPHWLWKTWEGGKLESIVMGLSLPVMNKEERREKIHLLADYLHSSMHCHNFYAIKFFLCELLNLGNSVFNMWFMNKFLGGMFFTYGIDVLAFTETNQEERTDPMIVLFPRVTKCSFNMYGPSGSIETHDLMCVLALNIINEKVYVFLWFWFLILAAISTLALAYRLLVFCIPAIRSGLLQKRARIRYKPGLEAIATKLKVGDFFLLYLLSKNVELLSFSSLMDELSSRLVKRSIHPDLEMSPCAVPSVEAYRLITENA</sequence>
<evidence type="ECO:0000313" key="13">
    <source>
        <dbReference type="EMBL" id="KAG0694869.1"/>
    </source>
</evidence>
<evidence type="ECO:0000256" key="3">
    <source>
        <dbReference type="ARBA" id="ARBA00022448"/>
    </source>
</evidence>
<keyword evidence="8 12" id="KW-1133">Transmembrane helix</keyword>
<dbReference type="InterPro" id="IPR000990">
    <property type="entry name" value="Innexin"/>
</dbReference>
<evidence type="ECO:0000256" key="11">
    <source>
        <dbReference type="ARBA" id="ARBA00023303"/>
    </source>
</evidence>
<dbReference type="PANTHER" id="PTHR11893">
    <property type="entry name" value="INNEXIN"/>
    <property type="match status" value="1"/>
</dbReference>
<evidence type="ECO:0000256" key="5">
    <source>
        <dbReference type="ARBA" id="ARBA00022692"/>
    </source>
</evidence>
<comment type="subcellular location">
    <subcellularLocation>
        <location evidence="1">Cell junction</location>
        <location evidence="1">Gap junction</location>
    </subcellularLocation>
    <subcellularLocation>
        <location evidence="2 12">Cell membrane</location>
        <topology evidence="2 12">Multi-pass membrane protein</topology>
    </subcellularLocation>
</comment>
<feature type="transmembrane region" description="Helical" evidence="12">
    <location>
        <begin position="118"/>
        <end position="140"/>
    </location>
</feature>
<keyword evidence="11 12" id="KW-0407">Ion channel</keyword>
<keyword evidence="14" id="KW-1185">Reference proteome</keyword>
<evidence type="ECO:0000313" key="14">
    <source>
        <dbReference type="Proteomes" id="UP000770661"/>
    </source>
</evidence>
<keyword evidence="5 12" id="KW-0812">Transmembrane</keyword>
<evidence type="ECO:0000256" key="8">
    <source>
        <dbReference type="ARBA" id="ARBA00022989"/>
    </source>
</evidence>
<gene>
    <name evidence="13" type="primary">inx2_6</name>
    <name evidence="12" type="synonym">inx</name>
    <name evidence="13" type="ORF">GWK47_027110</name>
</gene>
<dbReference type="GO" id="GO:0034220">
    <property type="term" value="P:monoatomic ion transmembrane transport"/>
    <property type="evidence" value="ECO:0007669"/>
    <property type="project" value="UniProtKB-KW"/>
</dbReference>
<dbReference type="GO" id="GO:0005921">
    <property type="term" value="C:gap junction"/>
    <property type="evidence" value="ECO:0007669"/>
    <property type="project" value="UniProtKB-SubCell"/>
</dbReference>
<dbReference type="Proteomes" id="UP000770661">
    <property type="component" value="Unassembled WGS sequence"/>
</dbReference>
<name>A0A8J8WBY7_CHIOP</name>
<evidence type="ECO:0000256" key="6">
    <source>
        <dbReference type="ARBA" id="ARBA00022868"/>
    </source>
</evidence>
<feature type="transmembrane region" description="Helical" evidence="12">
    <location>
        <begin position="186"/>
        <end position="207"/>
    </location>
</feature>
<keyword evidence="3 12" id="KW-0813">Transport</keyword>
<evidence type="ECO:0000256" key="7">
    <source>
        <dbReference type="ARBA" id="ARBA00022949"/>
    </source>
</evidence>
<dbReference type="PRINTS" id="PR01262">
    <property type="entry name" value="INNEXIN"/>
</dbReference>
<protein>
    <recommendedName>
        <fullName evidence="12">Innexin</fullName>
    </recommendedName>
</protein>